<dbReference type="GO" id="GO:0000160">
    <property type="term" value="P:phosphorelay signal transduction system"/>
    <property type="evidence" value="ECO:0007669"/>
    <property type="project" value="InterPro"/>
</dbReference>
<dbReference type="Pfam" id="PF00072">
    <property type="entry name" value="Response_reg"/>
    <property type="match status" value="1"/>
</dbReference>
<evidence type="ECO:0000313" key="4">
    <source>
        <dbReference type="EMBL" id="GAK52357.1"/>
    </source>
</evidence>
<dbReference type="InterPro" id="IPR050595">
    <property type="entry name" value="Bact_response_regulator"/>
</dbReference>
<dbReference type="PANTHER" id="PTHR44591:SF3">
    <property type="entry name" value="RESPONSE REGULATORY DOMAIN-CONTAINING PROTEIN"/>
    <property type="match status" value="1"/>
</dbReference>
<dbReference type="EMBL" id="DF820458">
    <property type="protein sequence ID" value="GAK52357.1"/>
    <property type="molecule type" value="Genomic_DNA"/>
</dbReference>
<reference evidence="4 5" key="1">
    <citation type="journal article" date="2015" name="PeerJ">
        <title>First genomic representation of candidate bacterial phylum KSB3 points to enhanced environmental sensing as a trigger of wastewater bulking.</title>
        <authorList>
            <person name="Sekiguchi Y."/>
            <person name="Ohashi A."/>
            <person name="Parks D.H."/>
            <person name="Yamauchi T."/>
            <person name="Tyson G.W."/>
            <person name="Hugenholtz P."/>
        </authorList>
    </citation>
    <scope>NUCLEOTIDE SEQUENCE [LARGE SCALE GENOMIC DNA]</scope>
</reference>
<evidence type="ECO:0000256" key="1">
    <source>
        <dbReference type="ARBA" id="ARBA00022553"/>
    </source>
</evidence>
<dbReference type="SMART" id="SM00448">
    <property type="entry name" value="REC"/>
    <property type="match status" value="1"/>
</dbReference>
<name>A0A081BPP1_9BACT</name>
<feature type="modified residue" description="4-aspartylphosphate" evidence="2">
    <location>
        <position position="60"/>
    </location>
</feature>
<accession>A0A081BPP1</accession>
<dbReference type="STRING" id="1499966.U14_03608"/>
<sequence length="162" mass="18821">MSITETEAQESILLVDDRPENLLVLEGVLEQSGYRLFKAQSGNEALRLLLKHPIDLVLLDVQMPEMDGFEVARLIHGKKTTQDVPIIFITANSKDQEDIRRGYEVGAENYLFKPINPEELLQKVETSLKYRRYKKQMDVLEQRTIAFQQRRKEKKSTNISEE</sequence>
<dbReference type="AlphaFoldDB" id="A0A081BPP1"/>
<dbReference type="Proteomes" id="UP000030700">
    <property type="component" value="Unassembled WGS sequence"/>
</dbReference>
<protein>
    <submittedName>
        <fullName evidence="4">PAS/PAC domain-containing protein</fullName>
    </submittedName>
</protein>
<evidence type="ECO:0000313" key="5">
    <source>
        <dbReference type="Proteomes" id="UP000030700"/>
    </source>
</evidence>
<proteinExistence type="predicted"/>
<dbReference type="PANTHER" id="PTHR44591">
    <property type="entry name" value="STRESS RESPONSE REGULATOR PROTEIN 1"/>
    <property type="match status" value="1"/>
</dbReference>
<dbReference type="HOGENOM" id="CLU_000445_69_17_0"/>
<dbReference type="Gene3D" id="3.40.50.2300">
    <property type="match status" value="1"/>
</dbReference>
<dbReference type="InterPro" id="IPR001789">
    <property type="entry name" value="Sig_transdc_resp-reg_receiver"/>
</dbReference>
<organism evidence="4 5">
    <name type="scientific">Candidatus Moduliflexus flocculans</name>
    <dbReference type="NCBI Taxonomy" id="1499966"/>
    <lineage>
        <taxon>Bacteria</taxon>
        <taxon>Candidatus Moduliflexota</taxon>
        <taxon>Candidatus Moduliflexia</taxon>
        <taxon>Candidatus Moduliflexales</taxon>
        <taxon>Candidatus Moduliflexaceae</taxon>
    </lineage>
</organism>
<evidence type="ECO:0000256" key="2">
    <source>
        <dbReference type="PROSITE-ProRule" id="PRU00169"/>
    </source>
</evidence>
<keyword evidence="1 2" id="KW-0597">Phosphoprotein</keyword>
<dbReference type="SUPFAM" id="SSF52172">
    <property type="entry name" value="CheY-like"/>
    <property type="match status" value="1"/>
</dbReference>
<dbReference type="PROSITE" id="PS50110">
    <property type="entry name" value="RESPONSE_REGULATORY"/>
    <property type="match status" value="1"/>
</dbReference>
<evidence type="ECO:0000259" key="3">
    <source>
        <dbReference type="PROSITE" id="PS50110"/>
    </source>
</evidence>
<dbReference type="InterPro" id="IPR011006">
    <property type="entry name" value="CheY-like_superfamily"/>
</dbReference>
<feature type="domain" description="Response regulatory" evidence="3">
    <location>
        <begin position="11"/>
        <end position="128"/>
    </location>
</feature>
<keyword evidence="5" id="KW-1185">Reference proteome</keyword>
<gene>
    <name evidence="4" type="ORF">U14_03608</name>
</gene>